<evidence type="ECO:0000259" key="5">
    <source>
        <dbReference type="Pfam" id="PF08323"/>
    </source>
</evidence>
<gene>
    <name evidence="6" type="ORF">ZIOFF_063241</name>
</gene>
<proteinExistence type="predicted"/>
<protein>
    <recommendedName>
        <fullName evidence="5">Starch synthase catalytic domain-containing protein</fullName>
    </recommendedName>
</protein>
<dbReference type="UniPathway" id="UPA00152"/>
<reference evidence="6 7" key="1">
    <citation type="submission" date="2020-08" db="EMBL/GenBank/DDBJ databases">
        <title>Plant Genome Project.</title>
        <authorList>
            <person name="Zhang R.-G."/>
        </authorList>
    </citation>
    <scope>NUCLEOTIDE SEQUENCE [LARGE SCALE GENOMIC DNA]</scope>
    <source>
        <tissue evidence="6">Rhizome</tissue>
    </source>
</reference>
<dbReference type="AlphaFoldDB" id="A0A8J5F1D7"/>
<comment type="caution">
    <text evidence="6">The sequence shown here is derived from an EMBL/GenBank/DDBJ whole genome shotgun (WGS) entry which is preliminary data.</text>
</comment>
<dbReference type="GO" id="GO:0016757">
    <property type="term" value="F:glycosyltransferase activity"/>
    <property type="evidence" value="ECO:0007669"/>
    <property type="project" value="UniProtKB-KW"/>
</dbReference>
<keyword evidence="7" id="KW-1185">Reference proteome</keyword>
<evidence type="ECO:0000256" key="4">
    <source>
        <dbReference type="ARBA" id="ARBA00022922"/>
    </source>
</evidence>
<dbReference type="Gene3D" id="3.40.50.2000">
    <property type="entry name" value="Glycogen Phosphorylase B"/>
    <property type="match status" value="1"/>
</dbReference>
<evidence type="ECO:0000256" key="1">
    <source>
        <dbReference type="ARBA" id="ARBA00004727"/>
    </source>
</evidence>
<dbReference type="EMBL" id="JACMSC010000017">
    <property type="protein sequence ID" value="KAG6479767.1"/>
    <property type="molecule type" value="Genomic_DNA"/>
</dbReference>
<evidence type="ECO:0000256" key="2">
    <source>
        <dbReference type="ARBA" id="ARBA00022676"/>
    </source>
</evidence>
<comment type="pathway">
    <text evidence="1">Glycan biosynthesis; starch biosynthesis.</text>
</comment>
<dbReference type="InterPro" id="IPR013534">
    <property type="entry name" value="Starch_synth_cat_dom"/>
</dbReference>
<feature type="domain" description="Starch synthase catalytic" evidence="5">
    <location>
        <begin position="28"/>
        <end position="61"/>
    </location>
</feature>
<name>A0A8J5F1D7_ZINOF</name>
<keyword evidence="3" id="KW-0808">Transferase</keyword>
<accession>A0A8J5F1D7</accession>
<dbReference type="GO" id="GO:0019252">
    <property type="term" value="P:starch biosynthetic process"/>
    <property type="evidence" value="ECO:0007669"/>
    <property type="project" value="UniProtKB-UniPathway"/>
</dbReference>
<keyword evidence="4" id="KW-0750">Starch biosynthesis</keyword>
<dbReference type="Pfam" id="PF08323">
    <property type="entry name" value="Glyco_transf_5"/>
    <property type="match status" value="1"/>
</dbReference>
<organism evidence="6 7">
    <name type="scientific">Zingiber officinale</name>
    <name type="common">Ginger</name>
    <name type="synonym">Amomum zingiber</name>
    <dbReference type="NCBI Taxonomy" id="94328"/>
    <lineage>
        <taxon>Eukaryota</taxon>
        <taxon>Viridiplantae</taxon>
        <taxon>Streptophyta</taxon>
        <taxon>Embryophyta</taxon>
        <taxon>Tracheophyta</taxon>
        <taxon>Spermatophyta</taxon>
        <taxon>Magnoliopsida</taxon>
        <taxon>Liliopsida</taxon>
        <taxon>Zingiberales</taxon>
        <taxon>Zingiberaceae</taxon>
        <taxon>Zingiber</taxon>
    </lineage>
</organism>
<sequence>MHKYQTISKEFRQNKKSSTLWSRCHECHSGGAGDVARTLPKALAKRGHRVMVYATALKESNTSWSAAGRTPFEQEANCGCLPWALSRIPDKFVDTNGSLDGGAFSSGKVFLLHSYLSGHLPVDGVPKAEDSSRGIRLCLILQRFHLSAYSNSSTSTPIPADHSSKLVVIRGCRCVLFTSDGVPDLVELEMLLELYPKHWPREDIVVLGVSHVVDFSDNGLMMYTLMCQGNTQRCTSGILAYGRQLCIEDTFLLYDHPSFEIGEDGKVIQKFFQLGLKVKSATSKALNVEAMLEEISNEFLDPI</sequence>
<evidence type="ECO:0000313" key="6">
    <source>
        <dbReference type="EMBL" id="KAG6479767.1"/>
    </source>
</evidence>
<evidence type="ECO:0000313" key="7">
    <source>
        <dbReference type="Proteomes" id="UP000734854"/>
    </source>
</evidence>
<keyword evidence="2" id="KW-0328">Glycosyltransferase</keyword>
<dbReference type="Proteomes" id="UP000734854">
    <property type="component" value="Unassembled WGS sequence"/>
</dbReference>
<evidence type="ECO:0000256" key="3">
    <source>
        <dbReference type="ARBA" id="ARBA00022679"/>
    </source>
</evidence>